<protein>
    <submittedName>
        <fullName evidence="1">Glycosyltransferase family 2 domain protein</fullName>
    </submittedName>
</protein>
<accession>A0A069SHY0</accession>
<evidence type="ECO:0000313" key="1">
    <source>
        <dbReference type="EMBL" id="KDS49209.1"/>
    </source>
</evidence>
<dbReference type="GO" id="GO:0016740">
    <property type="term" value="F:transferase activity"/>
    <property type="evidence" value="ECO:0007669"/>
    <property type="project" value="UniProtKB-KW"/>
</dbReference>
<gene>
    <name evidence="1" type="ORF">M099_3217</name>
</gene>
<name>A0A069SHY0_PHOVU</name>
<dbReference type="Proteomes" id="UP000027661">
    <property type="component" value="Unassembled WGS sequence"/>
</dbReference>
<reference evidence="1 2" key="1">
    <citation type="submission" date="2014-04" db="EMBL/GenBank/DDBJ databases">
        <authorList>
            <person name="Sears C."/>
            <person name="Carroll K."/>
            <person name="Sack B.R."/>
            <person name="Qadri F."/>
            <person name="Myers L.L."/>
            <person name="Chung G.-T."/>
            <person name="Escheverria P."/>
            <person name="Fraser C.M."/>
            <person name="Sadzewicz L."/>
            <person name="Shefchek K.A."/>
            <person name="Tallon L."/>
            <person name="Das S.P."/>
            <person name="Daugherty S."/>
            <person name="Mongodin E.F."/>
        </authorList>
    </citation>
    <scope>NUCLEOTIDE SEQUENCE [LARGE SCALE GENOMIC DNA]</scope>
    <source>
        <strain evidence="1 2">3975 RP4</strain>
    </source>
</reference>
<dbReference type="EMBL" id="JNHM01000077">
    <property type="protein sequence ID" value="KDS49209.1"/>
    <property type="molecule type" value="Genomic_DNA"/>
</dbReference>
<comment type="caution">
    <text evidence="1">The sequence shown here is derived from an EMBL/GenBank/DDBJ whole genome shotgun (WGS) entry which is preliminary data.</text>
</comment>
<keyword evidence="1" id="KW-0808">Transferase</keyword>
<evidence type="ECO:0000313" key="2">
    <source>
        <dbReference type="Proteomes" id="UP000027661"/>
    </source>
</evidence>
<proteinExistence type="predicted"/>
<sequence length="55" mass="6348">MITAAVVTFHTSRKDLIRLIDCVLHSSIDKFFIIDNSTNDALREFESTSERITYI</sequence>
<dbReference type="AlphaFoldDB" id="A0A069SHY0"/>
<organism evidence="1 2">
    <name type="scientific">Phocaeicola vulgatus str. 3975 RP4</name>
    <dbReference type="NCBI Taxonomy" id="1339352"/>
    <lineage>
        <taxon>Bacteria</taxon>
        <taxon>Pseudomonadati</taxon>
        <taxon>Bacteroidota</taxon>
        <taxon>Bacteroidia</taxon>
        <taxon>Bacteroidales</taxon>
        <taxon>Bacteroidaceae</taxon>
        <taxon>Phocaeicola</taxon>
    </lineage>
</organism>